<gene>
    <name evidence="1" type="ORF">CLUMA_CG000519</name>
</gene>
<protein>
    <submittedName>
        <fullName evidence="1">CLUMA_CG000519, isoform A</fullName>
    </submittedName>
</protein>
<accession>A0A1J1HJN7</accession>
<organism evidence="1 2">
    <name type="scientific">Clunio marinus</name>
    <dbReference type="NCBI Taxonomy" id="568069"/>
    <lineage>
        <taxon>Eukaryota</taxon>
        <taxon>Metazoa</taxon>
        <taxon>Ecdysozoa</taxon>
        <taxon>Arthropoda</taxon>
        <taxon>Hexapoda</taxon>
        <taxon>Insecta</taxon>
        <taxon>Pterygota</taxon>
        <taxon>Neoptera</taxon>
        <taxon>Endopterygota</taxon>
        <taxon>Diptera</taxon>
        <taxon>Nematocera</taxon>
        <taxon>Chironomoidea</taxon>
        <taxon>Chironomidae</taxon>
        <taxon>Clunio</taxon>
    </lineage>
</organism>
<evidence type="ECO:0000313" key="1">
    <source>
        <dbReference type="EMBL" id="CRK86686.1"/>
    </source>
</evidence>
<sequence length="99" mass="11932">MFTQCAHDVLYETYLTLHAAQEITLMCVVQSITTFHCCYLKNFLMRYVPRDAKKERKERERYFEMPVISNHQSRAELENEPNQHYDLKKKSFIFCECQA</sequence>
<name>A0A1J1HJN7_9DIPT</name>
<keyword evidence="2" id="KW-1185">Reference proteome</keyword>
<evidence type="ECO:0000313" key="2">
    <source>
        <dbReference type="Proteomes" id="UP000183832"/>
    </source>
</evidence>
<proteinExistence type="predicted"/>
<dbReference type="Proteomes" id="UP000183832">
    <property type="component" value="Unassembled WGS sequence"/>
</dbReference>
<dbReference type="AlphaFoldDB" id="A0A1J1HJN7"/>
<dbReference type="EMBL" id="CVRI01000002">
    <property type="protein sequence ID" value="CRK86686.1"/>
    <property type="molecule type" value="Genomic_DNA"/>
</dbReference>
<reference evidence="1 2" key="1">
    <citation type="submission" date="2015-04" db="EMBL/GenBank/DDBJ databases">
        <authorList>
            <person name="Syromyatnikov M.Y."/>
            <person name="Popov V.N."/>
        </authorList>
    </citation>
    <scope>NUCLEOTIDE SEQUENCE [LARGE SCALE GENOMIC DNA]</scope>
</reference>